<evidence type="ECO:0000313" key="2">
    <source>
        <dbReference type="Proteomes" id="UP000799778"/>
    </source>
</evidence>
<reference evidence="1" key="1">
    <citation type="journal article" date="2020" name="Stud. Mycol.">
        <title>101 Dothideomycetes genomes: a test case for predicting lifestyles and emergence of pathogens.</title>
        <authorList>
            <person name="Haridas S."/>
            <person name="Albert R."/>
            <person name="Binder M."/>
            <person name="Bloem J."/>
            <person name="Labutti K."/>
            <person name="Salamov A."/>
            <person name="Andreopoulos B."/>
            <person name="Baker S."/>
            <person name="Barry K."/>
            <person name="Bills G."/>
            <person name="Bluhm B."/>
            <person name="Cannon C."/>
            <person name="Castanera R."/>
            <person name="Culley D."/>
            <person name="Daum C."/>
            <person name="Ezra D."/>
            <person name="Gonzalez J."/>
            <person name="Henrissat B."/>
            <person name="Kuo A."/>
            <person name="Liang C."/>
            <person name="Lipzen A."/>
            <person name="Lutzoni F."/>
            <person name="Magnuson J."/>
            <person name="Mondo S."/>
            <person name="Nolan M."/>
            <person name="Ohm R."/>
            <person name="Pangilinan J."/>
            <person name="Park H.-J."/>
            <person name="Ramirez L."/>
            <person name="Alfaro M."/>
            <person name="Sun H."/>
            <person name="Tritt A."/>
            <person name="Yoshinaga Y."/>
            <person name="Zwiers L.-H."/>
            <person name="Turgeon B."/>
            <person name="Goodwin S."/>
            <person name="Spatafora J."/>
            <person name="Crous P."/>
            <person name="Grigoriev I."/>
        </authorList>
    </citation>
    <scope>NUCLEOTIDE SEQUENCE</scope>
    <source>
        <strain evidence="1">CBS 175.79</strain>
    </source>
</reference>
<keyword evidence="2" id="KW-1185">Reference proteome</keyword>
<gene>
    <name evidence="1" type="ORF">BU24DRAFT_461549</name>
</gene>
<dbReference type="AlphaFoldDB" id="A0A6A5XPX2"/>
<organism evidence="1 2">
    <name type="scientific">Aaosphaeria arxii CBS 175.79</name>
    <dbReference type="NCBI Taxonomy" id="1450172"/>
    <lineage>
        <taxon>Eukaryota</taxon>
        <taxon>Fungi</taxon>
        <taxon>Dikarya</taxon>
        <taxon>Ascomycota</taxon>
        <taxon>Pezizomycotina</taxon>
        <taxon>Dothideomycetes</taxon>
        <taxon>Pleosporomycetidae</taxon>
        <taxon>Pleosporales</taxon>
        <taxon>Pleosporales incertae sedis</taxon>
        <taxon>Aaosphaeria</taxon>
    </lineage>
</organism>
<dbReference type="EMBL" id="ML978069">
    <property type="protein sequence ID" value="KAF2015298.1"/>
    <property type="molecule type" value="Genomic_DNA"/>
</dbReference>
<dbReference type="RefSeq" id="XP_033383637.1">
    <property type="nucleotide sequence ID" value="XM_033531897.1"/>
</dbReference>
<proteinExistence type="predicted"/>
<name>A0A6A5XPX2_9PLEO</name>
<protein>
    <submittedName>
        <fullName evidence="1">Uncharacterized protein</fullName>
    </submittedName>
</protein>
<dbReference type="OrthoDB" id="191139at2759"/>
<dbReference type="Gene3D" id="3.40.50.720">
    <property type="entry name" value="NAD(P)-binding Rossmann-like Domain"/>
    <property type="match status" value="1"/>
</dbReference>
<evidence type="ECO:0000313" key="1">
    <source>
        <dbReference type="EMBL" id="KAF2015298.1"/>
    </source>
</evidence>
<accession>A0A6A5XPX2</accession>
<sequence length="156" mass="17246">MVLQSSDLYRAAPSSTAFQNLQQINQDIGETYLYNRIKLAQILFVCEIVKRIKAGQFGPVTADEDQPWINATCPGSVRIDQQENAVEAYDTFGKLGAKAVRPFMKDSVDEGCRPALFAATSDDILRAKTQGAYIVPDRKVADPSKKSKDGKIFLNL</sequence>
<dbReference type="Proteomes" id="UP000799778">
    <property type="component" value="Unassembled WGS sequence"/>
</dbReference>
<dbReference type="GeneID" id="54289294"/>